<evidence type="ECO:0000256" key="6">
    <source>
        <dbReference type="ARBA" id="ARBA00022679"/>
    </source>
</evidence>
<name>A0A1Z4LKL2_9CYAN</name>
<dbReference type="InterPro" id="IPR036097">
    <property type="entry name" value="HisK_dim/P_sf"/>
</dbReference>
<evidence type="ECO:0000259" key="16">
    <source>
        <dbReference type="PROSITE" id="PS50113"/>
    </source>
</evidence>
<dbReference type="Proteomes" id="UP000218418">
    <property type="component" value="Chromosome"/>
</dbReference>
<reference evidence="17 18" key="1">
    <citation type="submission" date="2017-06" db="EMBL/GenBank/DDBJ databases">
        <title>Genome sequencing of cyanobaciteial culture collection at National Institute for Environmental Studies (NIES).</title>
        <authorList>
            <person name="Hirose Y."/>
            <person name="Shimura Y."/>
            <person name="Fujisawa T."/>
            <person name="Nakamura Y."/>
            <person name="Kawachi M."/>
        </authorList>
    </citation>
    <scope>NUCLEOTIDE SEQUENCE [LARGE SCALE GENOMIC DNA]</scope>
    <source>
        <strain evidence="17 18">NIES-267</strain>
    </source>
</reference>
<comment type="subcellular location">
    <subcellularLocation>
        <location evidence="2">Cell membrane</location>
    </subcellularLocation>
</comment>
<dbReference type="CDD" id="cd00130">
    <property type="entry name" value="PAS"/>
    <property type="match status" value="2"/>
</dbReference>
<feature type="domain" description="Response regulatory" evidence="14">
    <location>
        <begin position="6"/>
        <end position="125"/>
    </location>
</feature>
<evidence type="ECO:0000256" key="7">
    <source>
        <dbReference type="ARBA" id="ARBA00022741"/>
    </source>
</evidence>
<feature type="modified residue" description="4-aspartylphosphate" evidence="12">
    <location>
        <position position="58"/>
    </location>
</feature>
<proteinExistence type="predicted"/>
<keyword evidence="8" id="KW-0418">Kinase</keyword>
<dbReference type="InterPro" id="IPR001789">
    <property type="entry name" value="Sig_transdc_resp-reg_receiver"/>
</dbReference>
<dbReference type="SMART" id="SM00086">
    <property type="entry name" value="PAC"/>
    <property type="match status" value="2"/>
</dbReference>
<dbReference type="EC" id="2.7.13.3" evidence="3"/>
<dbReference type="GO" id="GO:0000155">
    <property type="term" value="F:phosphorelay sensor kinase activity"/>
    <property type="evidence" value="ECO:0007669"/>
    <property type="project" value="InterPro"/>
</dbReference>
<dbReference type="SUPFAM" id="SSF55874">
    <property type="entry name" value="ATPase domain of HSP90 chaperone/DNA topoisomerase II/histidine kinase"/>
    <property type="match status" value="1"/>
</dbReference>
<dbReference type="InterPro" id="IPR013655">
    <property type="entry name" value="PAS_fold_3"/>
</dbReference>
<dbReference type="Pfam" id="PF00512">
    <property type="entry name" value="HisKA"/>
    <property type="match status" value="1"/>
</dbReference>
<dbReference type="InterPro" id="IPR003594">
    <property type="entry name" value="HATPase_dom"/>
</dbReference>
<dbReference type="Pfam" id="PF00072">
    <property type="entry name" value="Response_reg"/>
    <property type="match status" value="1"/>
</dbReference>
<dbReference type="Pfam" id="PF08447">
    <property type="entry name" value="PAS_3"/>
    <property type="match status" value="1"/>
</dbReference>
<keyword evidence="7" id="KW-0547">Nucleotide-binding</keyword>
<dbReference type="InterPro" id="IPR011006">
    <property type="entry name" value="CheY-like_superfamily"/>
</dbReference>
<keyword evidence="18" id="KW-1185">Reference proteome</keyword>
<evidence type="ECO:0000256" key="10">
    <source>
        <dbReference type="ARBA" id="ARBA00023012"/>
    </source>
</evidence>
<feature type="domain" description="PAC" evidence="16">
    <location>
        <begin position="341"/>
        <end position="394"/>
    </location>
</feature>
<dbReference type="Pfam" id="PF02518">
    <property type="entry name" value="HATPase_c"/>
    <property type="match status" value="1"/>
</dbReference>
<gene>
    <name evidence="17" type="ORF">NIES267_12580</name>
</gene>
<dbReference type="InterPro" id="IPR005467">
    <property type="entry name" value="His_kinase_dom"/>
</dbReference>
<dbReference type="Gene3D" id="1.10.287.130">
    <property type="match status" value="1"/>
</dbReference>
<dbReference type="Pfam" id="PF13426">
    <property type="entry name" value="PAS_9"/>
    <property type="match status" value="1"/>
</dbReference>
<evidence type="ECO:0000313" key="17">
    <source>
        <dbReference type="EMBL" id="BAY81781.1"/>
    </source>
</evidence>
<evidence type="ECO:0000313" key="18">
    <source>
        <dbReference type="Proteomes" id="UP000218418"/>
    </source>
</evidence>
<dbReference type="InterPro" id="IPR003661">
    <property type="entry name" value="HisK_dim/P_dom"/>
</dbReference>
<accession>A0A1Z4LKL2</accession>
<evidence type="ECO:0000256" key="8">
    <source>
        <dbReference type="ARBA" id="ARBA00022777"/>
    </source>
</evidence>
<evidence type="ECO:0000256" key="3">
    <source>
        <dbReference type="ARBA" id="ARBA00012438"/>
    </source>
</evidence>
<dbReference type="GO" id="GO:0005886">
    <property type="term" value="C:plasma membrane"/>
    <property type="evidence" value="ECO:0007669"/>
    <property type="project" value="UniProtKB-SubCell"/>
</dbReference>
<keyword evidence="11" id="KW-0472">Membrane</keyword>
<evidence type="ECO:0000256" key="4">
    <source>
        <dbReference type="ARBA" id="ARBA00022475"/>
    </source>
</evidence>
<dbReference type="SMART" id="SM00387">
    <property type="entry name" value="HATPase_c"/>
    <property type="match status" value="1"/>
</dbReference>
<dbReference type="AlphaFoldDB" id="A0A1Z4LKL2"/>
<organism evidence="17 18">
    <name type="scientific">Calothrix parasitica NIES-267</name>
    <dbReference type="NCBI Taxonomy" id="1973488"/>
    <lineage>
        <taxon>Bacteria</taxon>
        <taxon>Bacillati</taxon>
        <taxon>Cyanobacteriota</taxon>
        <taxon>Cyanophyceae</taxon>
        <taxon>Nostocales</taxon>
        <taxon>Calotrichaceae</taxon>
        <taxon>Calothrix</taxon>
    </lineage>
</organism>
<keyword evidence="10" id="KW-0902">Two-component regulatory system</keyword>
<dbReference type="InterPro" id="IPR036890">
    <property type="entry name" value="HATPase_C_sf"/>
</dbReference>
<keyword evidence="5 12" id="KW-0597">Phosphoprotein</keyword>
<dbReference type="SMART" id="SM00091">
    <property type="entry name" value="PAS"/>
    <property type="match status" value="2"/>
</dbReference>
<evidence type="ECO:0000256" key="1">
    <source>
        <dbReference type="ARBA" id="ARBA00000085"/>
    </source>
</evidence>
<dbReference type="SMART" id="SM00388">
    <property type="entry name" value="HisKA"/>
    <property type="match status" value="1"/>
</dbReference>
<dbReference type="InterPro" id="IPR001610">
    <property type="entry name" value="PAC"/>
</dbReference>
<dbReference type="CDD" id="cd00075">
    <property type="entry name" value="HATPase"/>
    <property type="match status" value="1"/>
</dbReference>
<feature type="domain" description="PAS" evidence="15">
    <location>
        <begin position="395"/>
        <end position="466"/>
    </location>
</feature>
<evidence type="ECO:0000259" key="13">
    <source>
        <dbReference type="PROSITE" id="PS50109"/>
    </source>
</evidence>
<keyword evidence="6" id="KW-0808">Transferase</keyword>
<dbReference type="SUPFAM" id="SSF52172">
    <property type="entry name" value="CheY-like"/>
    <property type="match status" value="1"/>
</dbReference>
<evidence type="ECO:0000259" key="15">
    <source>
        <dbReference type="PROSITE" id="PS50112"/>
    </source>
</evidence>
<dbReference type="SUPFAM" id="SSF55785">
    <property type="entry name" value="PYP-like sensor domain (PAS domain)"/>
    <property type="match status" value="2"/>
</dbReference>
<dbReference type="PRINTS" id="PR00344">
    <property type="entry name" value="BCTRLSENSOR"/>
</dbReference>
<dbReference type="PROSITE" id="PS50110">
    <property type="entry name" value="RESPONSE_REGULATORY"/>
    <property type="match status" value="1"/>
</dbReference>
<evidence type="ECO:0000256" key="2">
    <source>
        <dbReference type="ARBA" id="ARBA00004236"/>
    </source>
</evidence>
<dbReference type="SMART" id="SM00448">
    <property type="entry name" value="REC"/>
    <property type="match status" value="1"/>
</dbReference>
<dbReference type="EMBL" id="AP018227">
    <property type="protein sequence ID" value="BAY81781.1"/>
    <property type="molecule type" value="Genomic_DNA"/>
</dbReference>
<dbReference type="Gene3D" id="3.40.50.2300">
    <property type="match status" value="1"/>
</dbReference>
<keyword evidence="9" id="KW-0067">ATP-binding</keyword>
<protein>
    <recommendedName>
        <fullName evidence="3">histidine kinase</fullName>
        <ecNumber evidence="3">2.7.13.3</ecNumber>
    </recommendedName>
</protein>
<dbReference type="InterPro" id="IPR035965">
    <property type="entry name" value="PAS-like_dom_sf"/>
</dbReference>
<dbReference type="OrthoDB" id="9789238at2"/>
<dbReference type="PANTHER" id="PTHR43547:SF2">
    <property type="entry name" value="HYBRID SIGNAL TRANSDUCTION HISTIDINE KINASE C"/>
    <property type="match status" value="1"/>
</dbReference>
<dbReference type="PROSITE" id="PS50109">
    <property type="entry name" value="HIS_KIN"/>
    <property type="match status" value="1"/>
</dbReference>
<feature type="domain" description="Histidine kinase" evidence="13">
    <location>
        <begin position="544"/>
        <end position="761"/>
    </location>
</feature>
<dbReference type="GO" id="GO:0005524">
    <property type="term" value="F:ATP binding"/>
    <property type="evidence" value="ECO:0007669"/>
    <property type="project" value="UniProtKB-KW"/>
</dbReference>
<dbReference type="PROSITE" id="PS50113">
    <property type="entry name" value="PAC"/>
    <property type="match status" value="1"/>
</dbReference>
<dbReference type="CDD" id="cd00156">
    <property type="entry name" value="REC"/>
    <property type="match status" value="1"/>
</dbReference>
<keyword evidence="4" id="KW-1003">Cell membrane</keyword>
<dbReference type="InterPro" id="IPR000014">
    <property type="entry name" value="PAS"/>
</dbReference>
<dbReference type="Gene3D" id="3.30.565.10">
    <property type="entry name" value="Histidine kinase-like ATPase, C-terminal domain"/>
    <property type="match status" value="1"/>
</dbReference>
<comment type="catalytic activity">
    <reaction evidence="1">
        <text>ATP + protein L-histidine = ADP + protein N-phospho-L-histidine.</text>
        <dbReference type="EC" id="2.7.13.3"/>
    </reaction>
</comment>
<evidence type="ECO:0000256" key="5">
    <source>
        <dbReference type="ARBA" id="ARBA00022553"/>
    </source>
</evidence>
<dbReference type="PANTHER" id="PTHR43547">
    <property type="entry name" value="TWO-COMPONENT HISTIDINE KINASE"/>
    <property type="match status" value="1"/>
</dbReference>
<evidence type="ECO:0000256" key="12">
    <source>
        <dbReference type="PROSITE-ProRule" id="PRU00169"/>
    </source>
</evidence>
<dbReference type="FunFam" id="3.30.565.10:FF:000023">
    <property type="entry name" value="PAS domain-containing sensor histidine kinase"/>
    <property type="match status" value="1"/>
</dbReference>
<evidence type="ECO:0000259" key="14">
    <source>
        <dbReference type="PROSITE" id="PS50110"/>
    </source>
</evidence>
<dbReference type="InterPro" id="IPR000700">
    <property type="entry name" value="PAS-assoc_C"/>
</dbReference>
<dbReference type="CDD" id="cd00082">
    <property type="entry name" value="HisKA"/>
    <property type="match status" value="1"/>
</dbReference>
<dbReference type="Gene3D" id="3.30.450.20">
    <property type="entry name" value="PAS domain"/>
    <property type="match status" value="2"/>
</dbReference>
<evidence type="ECO:0000256" key="11">
    <source>
        <dbReference type="ARBA" id="ARBA00023136"/>
    </source>
</evidence>
<dbReference type="NCBIfam" id="TIGR00229">
    <property type="entry name" value="sensory_box"/>
    <property type="match status" value="2"/>
</dbReference>
<dbReference type="PROSITE" id="PS50112">
    <property type="entry name" value="PAS"/>
    <property type="match status" value="2"/>
</dbReference>
<dbReference type="InterPro" id="IPR004358">
    <property type="entry name" value="Sig_transdc_His_kin-like_C"/>
</dbReference>
<feature type="domain" description="PAS" evidence="15">
    <location>
        <begin position="262"/>
        <end position="339"/>
    </location>
</feature>
<dbReference type="SUPFAM" id="SSF47384">
    <property type="entry name" value="Homodimeric domain of signal transducing histidine kinase"/>
    <property type="match status" value="1"/>
</dbReference>
<evidence type="ECO:0000256" key="9">
    <source>
        <dbReference type="ARBA" id="ARBA00022840"/>
    </source>
</evidence>
<sequence length="762" mass="86506">MQKKLKILIVDDCLEDRQAYCRYLSQDEKYNYTFVEQESGEDGLEACLQAEPDVILLDYMLPDMDGLEFLEELKANCNGSQPPVVMLTGEGSEKVAVQAMKYGVEDYLVKGDTTAETLRLAVRNVIERAVLQQELEASKQRFFTSVENMLDCFGIYICIRDNSGKIIGFHGEYLNAAASENSLIGLKKQSTLQEKELFEQYCQVVETGIPVSTEVLCFSEDSTEKIVNQAFDIRISKLEDGLVATWRDITKRKQSEKILQESQHLIQQIADTTPDILYLYDLKEKRNIYINRRIKRLLGYLPLAIKKKKESFLENLIHPDDLQGLKEHHKKFESANDGEILSFEYRMRDKKGEYHWFSSRDTVFSRLNNGKPRQLLGVVREITAQKHSESALKKSEAHFRHIFESNMLGVMFWESDGEIVDANTRFLDIIGYSREDLQAGLIRWDELTPPEWEDVDRQLIEQIKMNRVCNPVEKEYFRKDGSRVPIVLGGSLLENSTNTGVSFVLDITERKQIEKERAQLLVSERKARKQAEAANLAKDEFVAMVSHDLRSPLNAVLGWLEILRRNIDNSEMRNQAIEIIERSAKTQDILIQDLLDISRIVQGTIELKISPVNLQSIIKGAIDSVYPTVIAKNIQLESEIDSTINTTMGDANRLGQVFGNLLSNAIKFTPESGNIKVCLQQVENIAQITVKDTGKGISSELLPHIFERFRQGNDTENKLKGLGLGLAIARHLVKLHNGTIKAESAGEGEGATFIVSLPLYSE</sequence>